<accession>A0A831XMP2</accession>
<dbReference type="EMBL" id="DSOV01000047">
    <property type="protein sequence ID" value="HEN42943.1"/>
    <property type="molecule type" value="Genomic_DNA"/>
</dbReference>
<protein>
    <submittedName>
        <fullName evidence="1">Uncharacterized protein</fullName>
    </submittedName>
</protein>
<evidence type="ECO:0000313" key="1">
    <source>
        <dbReference type="EMBL" id="HEN42943.1"/>
    </source>
</evidence>
<name>A0A831XMP2_GEOME</name>
<reference evidence="1" key="1">
    <citation type="journal article" date="2020" name="mSystems">
        <title>Genome- and Community-Level Interaction Insights into Carbon Utilization and Element Cycling Functions of Hydrothermarchaeota in Hydrothermal Sediment.</title>
        <authorList>
            <person name="Zhou Z."/>
            <person name="Liu Y."/>
            <person name="Xu W."/>
            <person name="Pan J."/>
            <person name="Luo Z.H."/>
            <person name="Li M."/>
        </authorList>
    </citation>
    <scope>NUCLEOTIDE SEQUENCE [LARGE SCALE GENOMIC DNA]</scope>
    <source>
        <strain evidence="1">SpSt-349</strain>
    </source>
</reference>
<organism evidence="1">
    <name type="scientific">Geobacter metallireducens</name>
    <dbReference type="NCBI Taxonomy" id="28232"/>
    <lineage>
        <taxon>Bacteria</taxon>
        <taxon>Pseudomonadati</taxon>
        <taxon>Thermodesulfobacteriota</taxon>
        <taxon>Desulfuromonadia</taxon>
        <taxon>Geobacterales</taxon>
        <taxon>Geobacteraceae</taxon>
        <taxon>Geobacter</taxon>
    </lineage>
</organism>
<comment type="caution">
    <text evidence="1">The sequence shown here is derived from an EMBL/GenBank/DDBJ whole genome shotgun (WGS) entry which is preliminary data.</text>
</comment>
<proteinExistence type="predicted"/>
<dbReference type="AlphaFoldDB" id="A0A831XMP2"/>
<sequence length="75" mass="8646">MKKKIEKSVDELRPEYDFSTMKGGVRGKYARRYEAGTNLVLLEPDVAEVFHDARTVNEALRTLIKIAREKVQHAQ</sequence>
<gene>
    <name evidence="1" type="ORF">ENQ87_11340</name>
</gene>